<organism evidence="1 2">
    <name type="scientific">Hibiscus syriacus</name>
    <name type="common">Rose of Sharon</name>
    <dbReference type="NCBI Taxonomy" id="106335"/>
    <lineage>
        <taxon>Eukaryota</taxon>
        <taxon>Viridiplantae</taxon>
        <taxon>Streptophyta</taxon>
        <taxon>Embryophyta</taxon>
        <taxon>Tracheophyta</taxon>
        <taxon>Spermatophyta</taxon>
        <taxon>Magnoliopsida</taxon>
        <taxon>eudicotyledons</taxon>
        <taxon>Gunneridae</taxon>
        <taxon>Pentapetalae</taxon>
        <taxon>rosids</taxon>
        <taxon>malvids</taxon>
        <taxon>Malvales</taxon>
        <taxon>Malvaceae</taxon>
        <taxon>Malvoideae</taxon>
        <taxon>Hibiscus</taxon>
    </lineage>
</organism>
<reference evidence="1" key="1">
    <citation type="submission" date="2019-09" db="EMBL/GenBank/DDBJ databases">
        <title>Draft genome information of white flower Hibiscus syriacus.</title>
        <authorList>
            <person name="Kim Y.-M."/>
        </authorList>
    </citation>
    <scope>NUCLEOTIDE SEQUENCE [LARGE SCALE GENOMIC DNA]</scope>
    <source>
        <strain evidence="1">YM2019G1</strain>
    </source>
</reference>
<dbReference type="EMBL" id="VEPZ02001782">
    <property type="protein sequence ID" value="KAE8655028.1"/>
    <property type="molecule type" value="Genomic_DNA"/>
</dbReference>
<dbReference type="GO" id="GO:0020037">
    <property type="term" value="F:heme binding"/>
    <property type="evidence" value="ECO:0007669"/>
    <property type="project" value="InterPro"/>
</dbReference>
<dbReference type="Gene3D" id="1.10.630.10">
    <property type="entry name" value="Cytochrome P450"/>
    <property type="match status" value="1"/>
</dbReference>
<dbReference type="AlphaFoldDB" id="A0A6A2WBL1"/>
<dbReference type="InterPro" id="IPR001128">
    <property type="entry name" value="Cyt_P450"/>
</dbReference>
<dbReference type="Pfam" id="PF00067">
    <property type="entry name" value="p450"/>
    <property type="match status" value="1"/>
</dbReference>
<dbReference type="GO" id="GO:0005506">
    <property type="term" value="F:iron ion binding"/>
    <property type="evidence" value="ECO:0007669"/>
    <property type="project" value="InterPro"/>
</dbReference>
<dbReference type="GO" id="GO:0004497">
    <property type="term" value="F:monooxygenase activity"/>
    <property type="evidence" value="ECO:0007669"/>
    <property type="project" value="InterPro"/>
</dbReference>
<sequence>MFRNGSKQSETKLPPGPRWLPIFDNLFDLGDKPHRLLAKLAQVHDTVMGLQLGSLFTVVVSSKKTAKEVLKEQDLVFCNQTVVDVVRACRFNEFGLLFIPVSPLWRTLHKICAINLFSSLKLDAKQYSRQVKTEELIKNGQHNIWCMSLQIVSKINKF</sequence>
<evidence type="ECO:0000313" key="1">
    <source>
        <dbReference type="EMBL" id="KAE8655028.1"/>
    </source>
</evidence>
<protein>
    <submittedName>
        <fullName evidence="1">Uncharacterized protein</fullName>
    </submittedName>
</protein>
<dbReference type="Proteomes" id="UP000436088">
    <property type="component" value="Unassembled WGS sequence"/>
</dbReference>
<dbReference type="PANTHER" id="PTHR24299">
    <property type="entry name" value="CYTOCHROME P450 FAMILY 1"/>
    <property type="match status" value="1"/>
</dbReference>
<keyword evidence="2" id="KW-1185">Reference proteome</keyword>
<name>A0A6A2WBL1_HIBSY</name>
<evidence type="ECO:0000313" key="2">
    <source>
        <dbReference type="Proteomes" id="UP000436088"/>
    </source>
</evidence>
<accession>A0A6A2WBL1</accession>
<gene>
    <name evidence="1" type="ORF">F3Y22_tig00117034pilonHSYRG00514</name>
</gene>
<dbReference type="InterPro" id="IPR036396">
    <property type="entry name" value="Cyt_P450_sf"/>
</dbReference>
<comment type="caution">
    <text evidence="1">The sequence shown here is derived from an EMBL/GenBank/DDBJ whole genome shotgun (WGS) entry which is preliminary data.</text>
</comment>
<dbReference type="GO" id="GO:0016705">
    <property type="term" value="F:oxidoreductase activity, acting on paired donors, with incorporation or reduction of molecular oxygen"/>
    <property type="evidence" value="ECO:0007669"/>
    <property type="project" value="InterPro"/>
</dbReference>
<dbReference type="SUPFAM" id="SSF48264">
    <property type="entry name" value="Cytochrome P450"/>
    <property type="match status" value="1"/>
</dbReference>
<dbReference type="PANTHER" id="PTHR24299:SF59">
    <property type="entry name" value="CYTOCHROME P450 SUPERFAMILY PROTEIN"/>
    <property type="match status" value="1"/>
</dbReference>
<proteinExistence type="predicted"/>